<evidence type="ECO:0008006" key="4">
    <source>
        <dbReference type="Google" id="ProtNLM"/>
    </source>
</evidence>
<evidence type="ECO:0000256" key="1">
    <source>
        <dbReference type="SAM" id="MobiDB-lite"/>
    </source>
</evidence>
<feature type="region of interest" description="Disordered" evidence="1">
    <location>
        <begin position="79"/>
        <end position="113"/>
    </location>
</feature>
<dbReference type="Pfam" id="PF04365">
    <property type="entry name" value="BrnT_toxin"/>
    <property type="match status" value="1"/>
</dbReference>
<dbReference type="InterPro" id="IPR038573">
    <property type="entry name" value="BrnT_sf"/>
</dbReference>
<dbReference type="AlphaFoldDB" id="A0A7J5TRT3"/>
<name>A0A7J5TRT3_9BACT</name>
<dbReference type="Proteomes" id="UP000488299">
    <property type="component" value="Unassembled WGS sequence"/>
</dbReference>
<comment type="caution">
    <text evidence="2">The sequence shown here is derived from an EMBL/GenBank/DDBJ whole genome shotgun (WGS) entry which is preliminary data.</text>
</comment>
<reference evidence="2 3" key="1">
    <citation type="submission" date="2019-10" db="EMBL/GenBank/DDBJ databases">
        <title>Rudanella paleaurantiibacter sp. nov., isolated from sludge.</title>
        <authorList>
            <person name="Xu S.Q."/>
        </authorList>
    </citation>
    <scope>NUCLEOTIDE SEQUENCE [LARGE SCALE GENOMIC DNA]</scope>
    <source>
        <strain evidence="2 3">HX-22-17</strain>
    </source>
</reference>
<evidence type="ECO:0000313" key="3">
    <source>
        <dbReference type="Proteomes" id="UP000488299"/>
    </source>
</evidence>
<gene>
    <name evidence="2" type="ORF">F5984_26340</name>
</gene>
<protein>
    <recommendedName>
        <fullName evidence="4">BrnT family toxin</fullName>
    </recommendedName>
</protein>
<dbReference type="Gene3D" id="3.10.450.530">
    <property type="entry name" value="Ribonuclease toxin, BrnT, of type II toxin-antitoxin system"/>
    <property type="match status" value="1"/>
</dbReference>
<sequence>MPEFQWDSGNTKHVIQDYPERQNTIEEVESVFADPNFQPVPDRVDSRGEQQYSGVGLSNQNRLLFVAFTVRDGYIRPFSCRPASRKSRNQYAQDSQKTDDEYPQEGGRAAFGS</sequence>
<proteinExistence type="predicted"/>
<dbReference type="EMBL" id="WELI01000027">
    <property type="protein sequence ID" value="KAB7725228.1"/>
    <property type="molecule type" value="Genomic_DNA"/>
</dbReference>
<dbReference type="RefSeq" id="WP_152127388.1">
    <property type="nucleotide sequence ID" value="NZ_WELI01000027.1"/>
</dbReference>
<dbReference type="InterPro" id="IPR007460">
    <property type="entry name" value="BrnT_toxin"/>
</dbReference>
<evidence type="ECO:0000313" key="2">
    <source>
        <dbReference type="EMBL" id="KAB7725228.1"/>
    </source>
</evidence>
<organism evidence="2 3">
    <name type="scientific">Rudanella paleaurantiibacter</name>
    <dbReference type="NCBI Taxonomy" id="2614655"/>
    <lineage>
        <taxon>Bacteria</taxon>
        <taxon>Pseudomonadati</taxon>
        <taxon>Bacteroidota</taxon>
        <taxon>Cytophagia</taxon>
        <taxon>Cytophagales</taxon>
        <taxon>Cytophagaceae</taxon>
        <taxon>Rudanella</taxon>
    </lineage>
</organism>
<accession>A0A7J5TRT3</accession>
<keyword evidence="3" id="KW-1185">Reference proteome</keyword>